<dbReference type="SUPFAM" id="SSF103084">
    <property type="entry name" value="Holliday junction resolvase RusA"/>
    <property type="match status" value="1"/>
</dbReference>
<dbReference type="EMBL" id="JABAGO010000038">
    <property type="protein sequence ID" value="NMF00031.1"/>
    <property type="molecule type" value="Genomic_DNA"/>
</dbReference>
<dbReference type="GO" id="GO:0000287">
    <property type="term" value="F:magnesium ion binding"/>
    <property type="evidence" value="ECO:0007669"/>
    <property type="project" value="InterPro"/>
</dbReference>
<dbReference type="GO" id="GO:0006281">
    <property type="term" value="P:DNA repair"/>
    <property type="evidence" value="ECO:0007669"/>
    <property type="project" value="InterPro"/>
</dbReference>
<dbReference type="Pfam" id="PF05866">
    <property type="entry name" value="RusA"/>
    <property type="match status" value="1"/>
</dbReference>
<proteinExistence type="predicted"/>
<protein>
    <submittedName>
        <fullName evidence="1">RusA family crossover junction endodeoxyribonuclease</fullName>
    </submittedName>
</protein>
<dbReference type="GO" id="GO:0006310">
    <property type="term" value="P:DNA recombination"/>
    <property type="evidence" value="ECO:0007669"/>
    <property type="project" value="InterPro"/>
</dbReference>
<dbReference type="InterPro" id="IPR008822">
    <property type="entry name" value="Endonuclease_RusA-like"/>
</dbReference>
<dbReference type="RefSeq" id="WP_168975905.1">
    <property type="nucleotide sequence ID" value="NZ_JABAGO010000038.1"/>
</dbReference>
<evidence type="ECO:0000313" key="2">
    <source>
        <dbReference type="Proteomes" id="UP000561326"/>
    </source>
</evidence>
<accession>A0A848D2V8</accession>
<gene>
    <name evidence="1" type="ORF">HF838_17500</name>
</gene>
<organism evidence="1 2">
    <name type="scientific">Aneurinibacillus aneurinilyticus</name>
    <name type="common">Bacillus aneurinolyticus</name>
    <dbReference type="NCBI Taxonomy" id="1391"/>
    <lineage>
        <taxon>Bacteria</taxon>
        <taxon>Bacillati</taxon>
        <taxon>Bacillota</taxon>
        <taxon>Bacilli</taxon>
        <taxon>Bacillales</taxon>
        <taxon>Paenibacillaceae</taxon>
        <taxon>Aneurinibacillus group</taxon>
        <taxon>Aneurinibacillus</taxon>
    </lineage>
</organism>
<comment type="caution">
    <text evidence="1">The sequence shown here is derived from an EMBL/GenBank/DDBJ whole genome shotgun (WGS) entry which is preliminary data.</text>
</comment>
<sequence length="116" mass="13404">MTEIYRFTIPSRPRPKGRPRFGRNGRAYTPADTLKYEKLIRETAEASGVTPLESNDIHFAVNVYFRNKTHGDVDNYVKIAQDALNKVAYNDDKQIKHIEGHLYYDADERMEIVISA</sequence>
<name>A0A848D2V8_ANEAE</name>
<evidence type="ECO:0000313" key="1">
    <source>
        <dbReference type="EMBL" id="NMF00031.1"/>
    </source>
</evidence>
<reference evidence="1 2" key="1">
    <citation type="submission" date="2020-04" db="EMBL/GenBank/DDBJ databases">
        <authorList>
            <person name="Hitch T.C.A."/>
            <person name="Wylensek D."/>
            <person name="Clavel T."/>
        </authorList>
    </citation>
    <scope>NUCLEOTIDE SEQUENCE [LARGE SCALE GENOMIC DNA]</scope>
    <source>
        <strain evidence="1 2">WB01_D5_05</strain>
    </source>
</reference>
<dbReference type="Gene3D" id="3.30.1330.70">
    <property type="entry name" value="Holliday junction resolvase RusA"/>
    <property type="match status" value="1"/>
</dbReference>
<dbReference type="InterPro" id="IPR036614">
    <property type="entry name" value="RusA-like_sf"/>
</dbReference>
<dbReference type="AlphaFoldDB" id="A0A848D2V8"/>
<dbReference type="Proteomes" id="UP000561326">
    <property type="component" value="Unassembled WGS sequence"/>
</dbReference>